<reference evidence="5 6" key="1">
    <citation type="submission" date="2020-08" db="EMBL/GenBank/DDBJ databases">
        <title>Genomic Encyclopedia of Type Strains, Phase IV (KMG-V): Genome sequencing to study the core and pangenomes of soil and plant-associated prokaryotes.</title>
        <authorList>
            <person name="Whitman W."/>
        </authorList>
    </citation>
    <scope>NUCLEOTIDE SEQUENCE [LARGE SCALE GENOMIC DNA]</scope>
    <source>
        <strain evidence="5 6">SEMIA 4084</strain>
    </source>
</reference>
<evidence type="ECO:0000313" key="5">
    <source>
        <dbReference type="EMBL" id="MBB5534849.1"/>
    </source>
</evidence>
<accession>A0A7W8U9V2</accession>
<sequence length="111" mass="12286">MNTASPTQPHLRADMAARATDAAEFLRILANPNRLMIVCTLVEGERSVSELEGLLGIHQPTLSQQLGVLRDGGFVETRRDAKQIFYRLTEDRAARLVTALYDIFCADGGRI</sequence>
<dbReference type="SUPFAM" id="SSF46785">
    <property type="entry name" value="Winged helix' DNA-binding domain"/>
    <property type="match status" value="1"/>
</dbReference>
<dbReference type="NCBIfam" id="NF033788">
    <property type="entry name" value="HTH_metalloreg"/>
    <property type="match status" value="1"/>
</dbReference>
<dbReference type="PANTHER" id="PTHR43132">
    <property type="entry name" value="ARSENICAL RESISTANCE OPERON REPRESSOR ARSR-RELATED"/>
    <property type="match status" value="1"/>
</dbReference>
<dbReference type="InterPro" id="IPR036390">
    <property type="entry name" value="WH_DNA-bd_sf"/>
</dbReference>
<dbReference type="InterPro" id="IPR036388">
    <property type="entry name" value="WH-like_DNA-bd_sf"/>
</dbReference>
<keyword evidence="3" id="KW-0804">Transcription</keyword>
<comment type="caution">
    <text evidence="5">The sequence shown here is derived from an EMBL/GenBank/DDBJ whole genome shotgun (WGS) entry which is preliminary data.</text>
</comment>
<dbReference type="PRINTS" id="PR00778">
    <property type="entry name" value="HTHARSR"/>
</dbReference>
<dbReference type="Pfam" id="PF01022">
    <property type="entry name" value="HTH_5"/>
    <property type="match status" value="1"/>
</dbReference>
<keyword evidence="6" id="KW-1185">Reference proteome</keyword>
<dbReference type="Gene3D" id="1.10.10.10">
    <property type="entry name" value="Winged helix-like DNA-binding domain superfamily/Winged helix DNA-binding domain"/>
    <property type="match status" value="1"/>
</dbReference>
<dbReference type="AlphaFoldDB" id="A0A7W8U9V2"/>
<dbReference type="InterPro" id="IPR011991">
    <property type="entry name" value="ArsR-like_HTH"/>
</dbReference>
<feature type="domain" description="HTH arsR-type" evidence="4">
    <location>
        <begin position="15"/>
        <end position="108"/>
    </location>
</feature>
<dbReference type="InterPro" id="IPR001845">
    <property type="entry name" value="HTH_ArsR_DNA-bd_dom"/>
</dbReference>
<dbReference type="SMART" id="SM00418">
    <property type="entry name" value="HTH_ARSR"/>
    <property type="match status" value="1"/>
</dbReference>
<evidence type="ECO:0000259" key="4">
    <source>
        <dbReference type="PROSITE" id="PS50987"/>
    </source>
</evidence>
<dbReference type="RefSeq" id="WP_018324580.1">
    <property type="nucleotide sequence ID" value="NZ_JACHBK010000003.1"/>
</dbReference>
<organism evidence="5 6">
    <name type="scientific">Rhizobium giardinii</name>
    <dbReference type="NCBI Taxonomy" id="56731"/>
    <lineage>
        <taxon>Bacteria</taxon>
        <taxon>Pseudomonadati</taxon>
        <taxon>Pseudomonadota</taxon>
        <taxon>Alphaproteobacteria</taxon>
        <taxon>Hyphomicrobiales</taxon>
        <taxon>Rhizobiaceae</taxon>
        <taxon>Rhizobium/Agrobacterium group</taxon>
        <taxon>Rhizobium</taxon>
    </lineage>
</organism>
<dbReference type="Proteomes" id="UP000585507">
    <property type="component" value="Unassembled WGS sequence"/>
</dbReference>
<proteinExistence type="predicted"/>
<evidence type="ECO:0000313" key="6">
    <source>
        <dbReference type="Proteomes" id="UP000585507"/>
    </source>
</evidence>
<name>A0A7W8U9V2_9HYPH</name>
<dbReference type="GO" id="GO:0003677">
    <property type="term" value="F:DNA binding"/>
    <property type="evidence" value="ECO:0007669"/>
    <property type="project" value="UniProtKB-KW"/>
</dbReference>
<protein>
    <submittedName>
        <fullName evidence="5">DNA-binding transcriptional ArsR family regulator</fullName>
    </submittedName>
</protein>
<dbReference type="PROSITE" id="PS50987">
    <property type="entry name" value="HTH_ARSR_2"/>
    <property type="match status" value="1"/>
</dbReference>
<dbReference type="EMBL" id="JACHBK010000003">
    <property type="protein sequence ID" value="MBB5534849.1"/>
    <property type="molecule type" value="Genomic_DNA"/>
</dbReference>
<evidence type="ECO:0000256" key="1">
    <source>
        <dbReference type="ARBA" id="ARBA00023015"/>
    </source>
</evidence>
<dbReference type="CDD" id="cd00090">
    <property type="entry name" value="HTH_ARSR"/>
    <property type="match status" value="1"/>
</dbReference>
<keyword evidence="1" id="KW-0805">Transcription regulation</keyword>
<dbReference type="InterPro" id="IPR051011">
    <property type="entry name" value="Metal_resp_trans_reg"/>
</dbReference>
<keyword evidence="2 5" id="KW-0238">DNA-binding</keyword>
<evidence type="ECO:0000256" key="2">
    <source>
        <dbReference type="ARBA" id="ARBA00023125"/>
    </source>
</evidence>
<dbReference type="GO" id="GO:0003700">
    <property type="term" value="F:DNA-binding transcription factor activity"/>
    <property type="evidence" value="ECO:0007669"/>
    <property type="project" value="InterPro"/>
</dbReference>
<gene>
    <name evidence="5" type="ORF">GGD55_001532</name>
</gene>
<evidence type="ECO:0000256" key="3">
    <source>
        <dbReference type="ARBA" id="ARBA00023163"/>
    </source>
</evidence>
<dbReference type="PANTHER" id="PTHR43132:SF2">
    <property type="entry name" value="ARSENICAL RESISTANCE OPERON REPRESSOR ARSR-RELATED"/>
    <property type="match status" value="1"/>
</dbReference>